<accession>A0A166BJF8</accession>
<feature type="signal peptide" evidence="5">
    <location>
        <begin position="1"/>
        <end position="22"/>
    </location>
</feature>
<protein>
    <submittedName>
        <fullName evidence="7">Alpha/beta-hydrolase</fullName>
    </submittedName>
</protein>
<organism evidence="7 8">
    <name type="scientific">Athelia psychrophila</name>
    <dbReference type="NCBI Taxonomy" id="1759441"/>
    <lineage>
        <taxon>Eukaryota</taxon>
        <taxon>Fungi</taxon>
        <taxon>Dikarya</taxon>
        <taxon>Basidiomycota</taxon>
        <taxon>Agaricomycotina</taxon>
        <taxon>Agaricomycetes</taxon>
        <taxon>Agaricomycetidae</taxon>
        <taxon>Atheliales</taxon>
        <taxon>Atheliaceae</taxon>
        <taxon>Athelia</taxon>
    </lineage>
</organism>
<dbReference type="PANTHER" id="PTHR45856">
    <property type="entry name" value="ALPHA/BETA-HYDROLASES SUPERFAMILY PROTEIN"/>
    <property type="match status" value="1"/>
</dbReference>
<evidence type="ECO:0000256" key="2">
    <source>
        <dbReference type="ARBA" id="ARBA00043996"/>
    </source>
</evidence>
<keyword evidence="5" id="KW-0732">Signal</keyword>
<dbReference type="AlphaFoldDB" id="A0A166BJF8"/>
<feature type="chain" id="PRO_5007871224" evidence="5">
    <location>
        <begin position="23"/>
        <end position="304"/>
    </location>
</feature>
<keyword evidence="1" id="KW-1015">Disulfide bond</keyword>
<evidence type="ECO:0000256" key="4">
    <source>
        <dbReference type="ARBA" id="ARBA00048461"/>
    </source>
</evidence>
<gene>
    <name evidence="7" type="ORF">FIBSPDRAFT_754487</name>
</gene>
<evidence type="ECO:0000256" key="3">
    <source>
        <dbReference type="ARBA" id="ARBA00047591"/>
    </source>
</evidence>
<evidence type="ECO:0000256" key="5">
    <source>
        <dbReference type="SAM" id="SignalP"/>
    </source>
</evidence>
<dbReference type="Gene3D" id="3.40.50.1820">
    <property type="entry name" value="alpha/beta hydrolase"/>
    <property type="match status" value="1"/>
</dbReference>
<name>A0A166BJF8_9AGAM</name>
<feature type="domain" description="Fungal lipase-type" evidence="6">
    <location>
        <begin position="104"/>
        <end position="242"/>
    </location>
</feature>
<comment type="similarity">
    <text evidence="2">Belongs to the AB hydrolase superfamily. Lipase family. Class 3 subfamily.</text>
</comment>
<proteinExistence type="inferred from homology"/>
<evidence type="ECO:0000256" key="1">
    <source>
        <dbReference type="ARBA" id="ARBA00023157"/>
    </source>
</evidence>
<evidence type="ECO:0000259" key="6">
    <source>
        <dbReference type="Pfam" id="PF01764"/>
    </source>
</evidence>
<dbReference type="InterPro" id="IPR002921">
    <property type="entry name" value="Fungal_lipase-type"/>
</dbReference>
<dbReference type="OrthoDB" id="426718at2759"/>
<dbReference type="EMBL" id="KV417643">
    <property type="protein sequence ID" value="KZP12702.1"/>
    <property type="molecule type" value="Genomic_DNA"/>
</dbReference>
<keyword evidence="8" id="KW-1185">Reference proteome</keyword>
<sequence length="304" mass="31284">MAILSRVALVLLSGLLAHAAPALDPILDSRASITALSASQISAFTPYTWYASAAYCAASTTATWSCGASCSANSGFVPVASGGNGDSVQYWYVGYDPSLKTVIVAHQGTDPSEILPLLTDADILTENLDGTLFSGISSTIKVHSGFANAQANTATAVLAAVQTALTKGSTKSVTLTGHSLGAAIALLDSVYLPLHLPSTTTFKTIVYGLPRVGNQAFADYVDAHITLTHINNEEDIVPIVPGRGLGFVHPSGEVHIEDSGEWASCPGQDNPSTSCIVGDVPNIFDGDVSNHDGPYGGVTMGTGC</sequence>
<dbReference type="SUPFAM" id="SSF53474">
    <property type="entry name" value="alpha/beta-Hydrolases"/>
    <property type="match status" value="1"/>
</dbReference>
<comment type="catalytic activity">
    <reaction evidence="4">
        <text>a monoacylglycerol + H2O = glycerol + a fatty acid + H(+)</text>
        <dbReference type="Rhea" id="RHEA:15245"/>
        <dbReference type="ChEBI" id="CHEBI:15377"/>
        <dbReference type="ChEBI" id="CHEBI:15378"/>
        <dbReference type="ChEBI" id="CHEBI:17408"/>
        <dbReference type="ChEBI" id="CHEBI:17754"/>
        <dbReference type="ChEBI" id="CHEBI:28868"/>
    </reaction>
</comment>
<dbReference type="PANTHER" id="PTHR45856:SF25">
    <property type="entry name" value="FUNGAL LIPASE-LIKE DOMAIN-CONTAINING PROTEIN"/>
    <property type="match status" value="1"/>
</dbReference>
<dbReference type="CDD" id="cd00519">
    <property type="entry name" value="Lipase_3"/>
    <property type="match status" value="1"/>
</dbReference>
<dbReference type="STRING" id="436010.A0A166BJF8"/>
<dbReference type="Pfam" id="PF01764">
    <property type="entry name" value="Lipase_3"/>
    <property type="match status" value="1"/>
</dbReference>
<dbReference type="Proteomes" id="UP000076532">
    <property type="component" value="Unassembled WGS sequence"/>
</dbReference>
<dbReference type="InterPro" id="IPR051218">
    <property type="entry name" value="Sec_MonoDiacylglyc_Lipase"/>
</dbReference>
<evidence type="ECO:0000313" key="7">
    <source>
        <dbReference type="EMBL" id="KZP12702.1"/>
    </source>
</evidence>
<dbReference type="GO" id="GO:0006629">
    <property type="term" value="P:lipid metabolic process"/>
    <property type="evidence" value="ECO:0007669"/>
    <property type="project" value="InterPro"/>
</dbReference>
<dbReference type="InterPro" id="IPR029058">
    <property type="entry name" value="AB_hydrolase_fold"/>
</dbReference>
<evidence type="ECO:0000313" key="8">
    <source>
        <dbReference type="Proteomes" id="UP000076532"/>
    </source>
</evidence>
<reference evidence="7 8" key="1">
    <citation type="journal article" date="2016" name="Mol. Biol. Evol.">
        <title>Comparative Genomics of Early-Diverging Mushroom-Forming Fungi Provides Insights into the Origins of Lignocellulose Decay Capabilities.</title>
        <authorList>
            <person name="Nagy L.G."/>
            <person name="Riley R."/>
            <person name="Tritt A."/>
            <person name="Adam C."/>
            <person name="Daum C."/>
            <person name="Floudas D."/>
            <person name="Sun H."/>
            <person name="Yadav J.S."/>
            <person name="Pangilinan J."/>
            <person name="Larsson K.H."/>
            <person name="Matsuura K."/>
            <person name="Barry K."/>
            <person name="Labutti K."/>
            <person name="Kuo R."/>
            <person name="Ohm R.A."/>
            <person name="Bhattacharya S.S."/>
            <person name="Shirouzu T."/>
            <person name="Yoshinaga Y."/>
            <person name="Martin F.M."/>
            <person name="Grigoriev I.V."/>
            <person name="Hibbett D.S."/>
        </authorList>
    </citation>
    <scope>NUCLEOTIDE SEQUENCE [LARGE SCALE GENOMIC DNA]</scope>
    <source>
        <strain evidence="7 8">CBS 109695</strain>
    </source>
</reference>
<comment type="catalytic activity">
    <reaction evidence="3">
        <text>a diacylglycerol + H2O = a monoacylglycerol + a fatty acid + H(+)</text>
        <dbReference type="Rhea" id="RHEA:32731"/>
        <dbReference type="ChEBI" id="CHEBI:15377"/>
        <dbReference type="ChEBI" id="CHEBI:15378"/>
        <dbReference type="ChEBI" id="CHEBI:17408"/>
        <dbReference type="ChEBI" id="CHEBI:18035"/>
        <dbReference type="ChEBI" id="CHEBI:28868"/>
    </reaction>
</comment>